<proteinExistence type="predicted"/>
<evidence type="ECO:0000313" key="4">
    <source>
        <dbReference type="Proteomes" id="UP000238954"/>
    </source>
</evidence>
<feature type="compositionally biased region" description="Basic and acidic residues" evidence="1">
    <location>
        <begin position="48"/>
        <end position="59"/>
    </location>
</feature>
<dbReference type="Proteomes" id="UP000238954">
    <property type="component" value="Chromosome"/>
</dbReference>
<feature type="chain" id="PRO_5015572780" description="Secreted protein" evidence="2">
    <location>
        <begin position="22"/>
        <end position="129"/>
    </location>
</feature>
<evidence type="ECO:0000313" key="3">
    <source>
        <dbReference type="EMBL" id="PQM25953.1"/>
    </source>
</evidence>
<dbReference type="OrthoDB" id="7448785at2"/>
<evidence type="ECO:0008006" key="5">
    <source>
        <dbReference type="Google" id="ProtNLM"/>
    </source>
</evidence>
<reference evidence="4" key="1">
    <citation type="submission" date="2017-11" db="EMBL/GenBank/DDBJ databases">
        <title>The complete genome sequence of Sphingopyxis pomeranensis sp. nov. strain WS5A3p.</title>
        <authorList>
            <person name="Kaminski M.A."/>
        </authorList>
    </citation>
    <scope>NUCLEOTIDE SEQUENCE [LARGE SCALE GENOMIC DNA]</scope>
    <source>
        <strain evidence="4">WS5A3p</strain>
    </source>
</reference>
<sequence length="129" mass="13521">MIATLCVALMMFYAATMPAKAAAQIQHAPALMVAHDHQGADNFAIAAVHDDHAAPHDEPADSGDQSDDDLGGSHHHHGDSGPNLLVPNVVAAPAIAPWRSPHGTRIERPIAGLRSLGPERPPRTTSLTV</sequence>
<keyword evidence="4" id="KW-1185">Reference proteome</keyword>
<feature type="signal peptide" evidence="2">
    <location>
        <begin position="1"/>
        <end position="21"/>
    </location>
</feature>
<organism evidence="3 4">
    <name type="scientific">Sphingopyxis lindanitolerans</name>
    <dbReference type="NCBI Taxonomy" id="2054227"/>
    <lineage>
        <taxon>Bacteria</taxon>
        <taxon>Pseudomonadati</taxon>
        <taxon>Pseudomonadota</taxon>
        <taxon>Alphaproteobacteria</taxon>
        <taxon>Sphingomonadales</taxon>
        <taxon>Sphingomonadaceae</taxon>
        <taxon>Sphingopyxis</taxon>
    </lineage>
</organism>
<feature type="region of interest" description="Disordered" evidence="1">
    <location>
        <begin position="100"/>
        <end position="129"/>
    </location>
</feature>
<dbReference type="EMBL" id="PHFW01000003">
    <property type="protein sequence ID" value="PQM25953.1"/>
    <property type="molecule type" value="Genomic_DNA"/>
</dbReference>
<comment type="caution">
    <text evidence="3">The sequence shown here is derived from an EMBL/GenBank/DDBJ whole genome shotgun (WGS) entry which is preliminary data.</text>
</comment>
<keyword evidence="2" id="KW-0732">Signal</keyword>
<protein>
    <recommendedName>
        <fullName evidence="5">Secreted protein</fullName>
    </recommendedName>
</protein>
<feature type="compositionally biased region" description="Acidic residues" evidence="1">
    <location>
        <begin position="60"/>
        <end position="70"/>
    </location>
</feature>
<accession>A0A2S8B0T1</accession>
<gene>
    <name evidence="3" type="ORF">CVO77_12650</name>
</gene>
<dbReference type="RefSeq" id="WP_105999375.1">
    <property type="nucleotide sequence ID" value="NZ_CM009578.1"/>
</dbReference>
<feature type="region of interest" description="Disordered" evidence="1">
    <location>
        <begin position="47"/>
        <end position="86"/>
    </location>
</feature>
<dbReference type="AlphaFoldDB" id="A0A2S8B0T1"/>
<evidence type="ECO:0000256" key="2">
    <source>
        <dbReference type="SAM" id="SignalP"/>
    </source>
</evidence>
<name>A0A2S8B0T1_9SPHN</name>
<evidence type="ECO:0000256" key="1">
    <source>
        <dbReference type="SAM" id="MobiDB-lite"/>
    </source>
</evidence>